<keyword evidence="3 5" id="KW-0720">Serine protease</keyword>
<keyword evidence="1 5" id="KW-0645">Protease</keyword>
<dbReference type="InterPro" id="IPR033116">
    <property type="entry name" value="TRYPSIN_SER"/>
</dbReference>
<dbReference type="InterPro" id="IPR009003">
    <property type="entry name" value="Peptidase_S1_PA"/>
</dbReference>
<dbReference type="PROSITE" id="PS00135">
    <property type="entry name" value="TRYPSIN_SER"/>
    <property type="match status" value="1"/>
</dbReference>
<name>A0A2P2I3I3_9CRUS</name>
<dbReference type="GO" id="GO:0004252">
    <property type="term" value="F:serine-type endopeptidase activity"/>
    <property type="evidence" value="ECO:0007669"/>
    <property type="project" value="InterPro"/>
</dbReference>
<dbReference type="Gene3D" id="2.40.10.10">
    <property type="entry name" value="Trypsin-like serine proteases"/>
    <property type="match status" value="1"/>
</dbReference>
<feature type="domain" description="Peptidase S1" evidence="8">
    <location>
        <begin position="88"/>
        <end position="329"/>
    </location>
</feature>
<dbReference type="PANTHER" id="PTHR24252:SF7">
    <property type="entry name" value="HYALIN"/>
    <property type="match status" value="1"/>
</dbReference>
<dbReference type="AlphaFoldDB" id="A0A2P2I3I3"/>
<feature type="chain" id="PRO_5033316992" evidence="7">
    <location>
        <begin position="22"/>
        <end position="504"/>
    </location>
</feature>
<dbReference type="EMBL" id="IACF01002936">
    <property type="protein sequence ID" value="LAB68569.1"/>
    <property type="molecule type" value="mRNA"/>
</dbReference>
<dbReference type="Pfam" id="PF00089">
    <property type="entry name" value="Trypsin"/>
    <property type="match status" value="1"/>
</dbReference>
<feature type="region of interest" description="Disordered" evidence="6">
    <location>
        <begin position="363"/>
        <end position="385"/>
    </location>
</feature>
<evidence type="ECO:0000256" key="2">
    <source>
        <dbReference type="ARBA" id="ARBA00022801"/>
    </source>
</evidence>
<feature type="signal peptide" evidence="7">
    <location>
        <begin position="1"/>
        <end position="21"/>
    </location>
</feature>
<evidence type="ECO:0000313" key="10">
    <source>
        <dbReference type="EMBL" id="LAC21670.1"/>
    </source>
</evidence>
<keyword evidence="7" id="KW-0732">Signal</keyword>
<dbReference type="InterPro" id="IPR001314">
    <property type="entry name" value="Peptidase_S1A"/>
</dbReference>
<dbReference type="GO" id="GO:0006508">
    <property type="term" value="P:proteolysis"/>
    <property type="evidence" value="ECO:0007669"/>
    <property type="project" value="UniProtKB-KW"/>
</dbReference>
<protein>
    <submittedName>
        <fullName evidence="10">Plasminogen activator sPA</fullName>
    </submittedName>
    <submittedName>
        <fullName evidence="9">Trypsin</fullName>
    </submittedName>
</protein>
<proteinExistence type="evidence at transcript level"/>
<reference evidence="10" key="1">
    <citation type="submission" date="2017-11" db="EMBL/GenBank/DDBJ databases">
        <title>The sensing device of the deep-sea amphipod.</title>
        <authorList>
            <person name="Kobayashi H."/>
            <person name="Nagahama T."/>
            <person name="Arai W."/>
            <person name="Sasagawa Y."/>
            <person name="Umeda M."/>
            <person name="Hayashi T."/>
            <person name="Nikaido I."/>
            <person name="Watanabe H."/>
            <person name="Oguri K."/>
            <person name="Kitazato H."/>
            <person name="Fujioka K."/>
            <person name="Kido Y."/>
            <person name="Takami H."/>
        </authorList>
    </citation>
    <scope>NUCLEOTIDE SEQUENCE</scope>
    <source>
        <tissue evidence="10">Whole body</tissue>
    </source>
</reference>
<evidence type="ECO:0000256" key="5">
    <source>
        <dbReference type="RuleBase" id="RU363034"/>
    </source>
</evidence>
<reference evidence="9" key="2">
    <citation type="journal article" date="2018" name="Biosci. Biotechnol. Biochem.">
        <title>Polysaccharide hydrolase of the hadal zone amphipods Hirondellea gigas.</title>
        <authorList>
            <person name="Kobayashi H."/>
            <person name="Nagahama T."/>
            <person name="Arai W."/>
            <person name="Sasagawa Y."/>
            <person name="Umeda M."/>
            <person name="Hayashi T."/>
            <person name="Nikaido I."/>
            <person name="Watanabe H."/>
            <person name="Oguri K."/>
            <person name="Kitazato H."/>
            <person name="Fujioka K."/>
            <person name="Kido Y."/>
            <person name="Takami H."/>
        </authorList>
    </citation>
    <scope>NUCLEOTIDE SEQUENCE</scope>
    <source>
        <tissue evidence="9">Whole body</tissue>
    </source>
</reference>
<dbReference type="InterPro" id="IPR018114">
    <property type="entry name" value="TRYPSIN_HIS"/>
</dbReference>
<sequence>MLVGTGIYPLLVLVAVSGCAGRPERADDHSPLLPGDELSHAGLEPGERQPRSSLLASFEFDDLLPNTRFSHNICGMRRSSVPDIFTRIVGGTVAQKHEFPWQVSMQWRYNWYSYHVCGASILNARWVVTAAHCTHQYNAKDLIVVAGLHNVKHRDGNEQKREVDRVVEHSGYNIATQEHDISLLRVKTNFVIDGLMVSPVCLPAPGQTFRSSGNCIVSGWGRMTEHGSNSDELRKVVVPIITKRKCKESYRVIGYNGPISEAMLCAGYNQGSRDACQGDSGGPFVCRGNDNRYLLVGIVSWGVGCARPNVPGVYTEVSRYIGWLHRVVHSHTAFVSHRAATDQTSLHIDDMFNVTTGNLSFDNQSPSYDAGSQNSNGQQTVTEERLRPSTLPIEITNGQQIPYILREERMDGSVIEDSLEDDYTLPGQYSEPTLFGTPDVIADTEHNMEDELSIENDNHMNINSQLEAWYPDEDAIRWRGPDPAKSGSAEAERIDFNNTNSMDE</sequence>
<accession>A0A2P2I3I3</accession>
<evidence type="ECO:0000256" key="7">
    <source>
        <dbReference type="SAM" id="SignalP"/>
    </source>
</evidence>
<dbReference type="SMART" id="SM00020">
    <property type="entry name" value="Tryp_SPc"/>
    <property type="match status" value="1"/>
</dbReference>
<dbReference type="CDD" id="cd00190">
    <property type="entry name" value="Tryp_SPc"/>
    <property type="match status" value="1"/>
</dbReference>
<dbReference type="PANTHER" id="PTHR24252">
    <property type="entry name" value="ACROSIN-RELATED"/>
    <property type="match status" value="1"/>
</dbReference>
<dbReference type="PROSITE" id="PS00134">
    <property type="entry name" value="TRYPSIN_HIS"/>
    <property type="match status" value="1"/>
</dbReference>
<evidence type="ECO:0000256" key="4">
    <source>
        <dbReference type="ARBA" id="ARBA00023157"/>
    </source>
</evidence>
<evidence type="ECO:0000256" key="6">
    <source>
        <dbReference type="SAM" id="MobiDB-lite"/>
    </source>
</evidence>
<keyword evidence="2 5" id="KW-0378">Hydrolase</keyword>
<dbReference type="InterPro" id="IPR001254">
    <property type="entry name" value="Trypsin_dom"/>
</dbReference>
<feature type="compositionally biased region" description="Polar residues" evidence="6">
    <location>
        <begin position="363"/>
        <end position="381"/>
    </location>
</feature>
<dbReference type="SUPFAM" id="SSF50494">
    <property type="entry name" value="Trypsin-like serine proteases"/>
    <property type="match status" value="1"/>
</dbReference>
<dbReference type="InterPro" id="IPR043504">
    <property type="entry name" value="Peptidase_S1_PA_chymotrypsin"/>
</dbReference>
<dbReference type="PRINTS" id="PR00722">
    <property type="entry name" value="CHYMOTRYPSIN"/>
</dbReference>
<evidence type="ECO:0000256" key="1">
    <source>
        <dbReference type="ARBA" id="ARBA00022670"/>
    </source>
</evidence>
<evidence type="ECO:0000259" key="8">
    <source>
        <dbReference type="PROSITE" id="PS50240"/>
    </source>
</evidence>
<feature type="region of interest" description="Disordered" evidence="6">
    <location>
        <begin position="479"/>
        <end position="504"/>
    </location>
</feature>
<dbReference type="PROSITE" id="PS50240">
    <property type="entry name" value="TRYPSIN_DOM"/>
    <property type="match status" value="1"/>
</dbReference>
<keyword evidence="4" id="KW-1015">Disulfide bond</keyword>
<organism evidence="9">
    <name type="scientific">Hirondellea gigas</name>
    <dbReference type="NCBI Taxonomy" id="1518452"/>
    <lineage>
        <taxon>Eukaryota</taxon>
        <taxon>Metazoa</taxon>
        <taxon>Ecdysozoa</taxon>
        <taxon>Arthropoda</taxon>
        <taxon>Crustacea</taxon>
        <taxon>Multicrustacea</taxon>
        <taxon>Malacostraca</taxon>
        <taxon>Eumalacostraca</taxon>
        <taxon>Peracarida</taxon>
        <taxon>Amphipoda</taxon>
        <taxon>Amphilochidea</taxon>
        <taxon>Lysianassida</taxon>
        <taxon>Lysianassidira</taxon>
        <taxon>Lysianassoidea</taxon>
        <taxon>Lysianassidae</taxon>
        <taxon>Hirondellea</taxon>
    </lineage>
</organism>
<feature type="region of interest" description="Disordered" evidence="6">
    <location>
        <begin position="26"/>
        <end position="48"/>
    </location>
</feature>
<evidence type="ECO:0000313" key="9">
    <source>
        <dbReference type="EMBL" id="LAB68569.1"/>
    </source>
</evidence>
<evidence type="ECO:0000256" key="3">
    <source>
        <dbReference type="ARBA" id="ARBA00022825"/>
    </source>
</evidence>
<dbReference type="FunFam" id="2.40.10.10:FF:000003">
    <property type="entry name" value="Transmembrane serine protease 3"/>
    <property type="match status" value="1"/>
</dbReference>
<dbReference type="EMBL" id="IACT01002386">
    <property type="protein sequence ID" value="LAC21670.1"/>
    <property type="molecule type" value="mRNA"/>
</dbReference>